<evidence type="ECO:0000313" key="2">
    <source>
        <dbReference type="EMBL" id="OSM04357.1"/>
    </source>
</evidence>
<evidence type="ECO:0000256" key="1">
    <source>
        <dbReference type="SAM" id="Phobius"/>
    </source>
</evidence>
<keyword evidence="1" id="KW-0812">Transmembrane</keyword>
<proteinExistence type="predicted"/>
<keyword evidence="1" id="KW-1133">Transmembrane helix</keyword>
<name>A0A1Y2K4R3_9PROT</name>
<organism evidence="2 3">
    <name type="scientific">Magnetofaba australis IT-1</name>
    <dbReference type="NCBI Taxonomy" id="1434232"/>
    <lineage>
        <taxon>Bacteria</taxon>
        <taxon>Pseudomonadati</taxon>
        <taxon>Pseudomonadota</taxon>
        <taxon>Magnetococcia</taxon>
        <taxon>Magnetococcales</taxon>
        <taxon>Magnetococcaceae</taxon>
        <taxon>Magnetofaba</taxon>
    </lineage>
</organism>
<gene>
    <name evidence="2" type="ORF">MAIT1_04252</name>
</gene>
<feature type="transmembrane region" description="Helical" evidence="1">
    <location>
        <begin position="12"/>
        <end position="28"/>
    </location>
</feature>
<dbReference type="Proteomes" id="UP000194003">
    <property type="component" value="Unassembled WGS sequence"/>
</dbReference>
<protein>
    <submittedName>
        <fullName evidence="2">Uncharacterized protein</fullName>
    </submittedName>
</protein>
<keyword evidence="1" id="KW-0472">Membrane</keyword>
<evidence type="ECO:0000313" key="3">
    <source>
        <dbReference type="Proteomes" id="UP000194003"/>
    </source>
</evidence>
<sequence length="125" mass="13920">MFKRSWDNTRRILAVLLALVASGMFWWGDYLPGAFLAGVSLVMIRPDLARVGRLFQNLFWGALLGLGVVLLLTGGWLYVAGVAAVAVYAFFKIWGVPGAGVYKKVRNFRLFPAKKKRLKLSEAWG</sequence>
<comment type="caution">
    <text evidence="2">The sequence shown here is derived from an EMBL/GenBank/DDBJ whole genome shotgun (WGS) entry which is preliminary data.</text>
</comment>
<keyword evidence="3" id="KW-1185">Reference proteome</keyword>
<dbReference type="RefSeq" id="WP_085442445.1">
    <property type="nucleotide sequence ID" value="NZ_LVJN01000019.1"/>
</dbReference>
<dbReference type="AlphaFoldDB" id="A0A1Y2K4R3"/>
<reference evidence="2 3" key="1">
    <citation type="journal article" date="2016" name="BMC Genomics">
        <title>Combined genomic and structural analyses of a cultured magnetotactic bacterium reveals its niche adaptation to a dynamic environment.</title>
        <authorList>
            <person name="Araujo A.C."/>
            <person name="Morillo V."/>
            <person name="Cypriano J."/>
            <person name="Teixeira L.C."/>
            <person name="Leao P."/>
            <person name="Lyra S."/>
            <person name="Almeida L.G."/>
            <person name="Bazylinski D.A."/>
            <person name="Vasconcellos A.T."/>
            <person name="Abreu F."/>
            <person name="Lins U."/>
        </authorList>
    </citation>
    <scope>NUCLEOTIDE SEQUENCE [LARGE SCALE GENOMIC DNA]</scope>
    <source>
        <strain evidence="2 3">IT-1</strain>
    </source>
</reference>
<accession>A0A1Y2K4R3</accession>
<feature type="transmembrane region" description="Helical" evidence="1">
    <location>
        <begin position="58"/>
        <end position="79"/>
    </location>
</feature>
<dbReference type="EMBL" id="LVJN01000019">
    <property type="protein sequence ID" value="OSM04357.1"/>
    <property type="molecule type" value="Genomic_DNA"/>
</dbReference>